<evidence type="ECO:0000256" key="9">
    <source>
        <dbReference type="ARBA" id="ARBA00023295"/>
    </source>
</evidence>
<comment type="catalytic activity">
    <reaction evidence="1 10">
        <text>Random hydrolysis of (1-&gt;6)-alpha-D-mannosidic linkages in unbranched (1-&gt;6)-mannans.</text>
        <dbReference type="EC" id="3.2.1.101"/>
    </reaction>
</comment>
<reference evidence="13 14" key="1">
    <citation type="submission" date="2016-05" db="EMBL/GenBank/DDBJ databases">
        <title>A degradative enzymes factory behind the ericoid mycorrhizal symbiosis.</title>
        <authorList>
            <consortium name="DOE Joint Genome Institute"/>
            <person name="Martino E."/>
            <person name="Morin E."/>
            <person name="Grelet G."/>
            <person name="Kuo A."/>
            <person name="Kohler A."/>
            <person name="Daghino S."/>
            <person name="Barry K."/>
            <person name="Choi C."/>
            <person name="Cichocki N."/>
            <person name="Clum A."/>
            <person name="Copeland A."/>
            <person name="Hainaut M."/>
            <person name="Haridas S."/>
            <person name="Labutti K."/>
            <person name="Lindquist E."/>
            <person name="Lipzen A."/>
            <person name="Khouja H.-R."/>
            <person name="Murat C."/>
            <person name="Ohm R."/>
            <person name="Olson A."/>
            <person name="Spatafora J."/>
            <person name="Veneault-Fourrey C."/>
            <person name="Henrissat B."/>
            <person name="Grigoriev I."/>
            <person name="Martin F."/>
            <person name="Perotto S."/>
        </authorList>
    </citation>
    <scope>NUCLEOTIDE SEQUENCE [LARGE SCALE GENOMIC DNA]</scope>
    <source>
        <strain evidence="13 14">UAMH 7357</strain>
    </source>
</reference>
<keyword evidence="5" id="KW-0732">Signal</keyword>
<evidence type="ECO:0000313" key="14">
    <source>
        <dbReference type="Proteomes" id="UP000235672"/>
    </source>
</evidence>
<comment type="subcellular location">
    <subcellularLocation>
        <location evidence="2">Endomembrane system</location>
    </subcellularLocation>
</comment>
<dbReference type="InterPro" id="IPR014480">
    <property type="entry name" value="Mannan-1_6-alpha_mannosidase"/>
</dbReference>
<evidence type="ECO:0000256" key="11">
    <source>
        <dbReference type="SAM" id="MobiDB-lite"/>
    </source>
</evidence>
<evidence type="ECO:0000256" key="2">
    <source>
        <dbReference type="ARBA" id="ARBA00004308"/>
    </source>
</evidence>
<evidence type="ECO:0000256" key="4">
    <source>
        <dbReference type="ARBA" id="ARBA00012350"/>
    </source>
</evidence>
<evidence type="ECO:0000256" key="7">
    <source>
        <dbReference type="ARBA" id="ARBA00023136"/>
    </source>
</evidence>
<sequence>MCTLCVLAGQDAEAAITLDLTSKDSIRAVASTVAFDMMSYYTGNITGDVPGNLPDPYYWWEAGAMFGTMINYWYYTGDTTYNAVTTQALLHQIGENEDYMPLNQTKTEGNDDQGFWGIAAMTAAETNFPDPPEEYPGWLALAQAVLNTQIPRWDTSTCGGGFRWQIFTFNNGYNYKNSISNGCVFNLGARLALYTGNATYADWALKTWDWMNAVGLMSPDYKVVDGTHNTDNCTQKDRNTWTYNAGIFLLGGAAMYNYTNGSALWQERVTGLLNASLLFFNENDVMYEYCEYTKCNVDQRSFKAYFARWLAATAELAPFTHDIIMPKLRTSALAAVNTCTAGPRGTECGLRWNMTNDGSLGVGEQMAVLEVVQSNLVDEVPGWVSAVKGTGKSRGDVNAGTGDSTSSRLHSKHVTTADRAGAGILTFLVLVGVIGGTTVMFLD</sequence>
<accession>A0A2J6PT63</accession>
<keyword evidence="14" id="KW-1185">Reference proteome</keyword>
<dbReference type="InterPro" id="IPR005198">
    <property type="entry name" value="Glyco_hydro_76"/>
</dbReference>
<dbReference type="PIRSF" id="PIRSF016302">
    <property type="entry name" value="Man_a_manosd"/>
    <property type="match status" value="1"/>
</dbReference>
<keyword evidence="9 10" id="KW-0326">Glycosidase</keyword>
<dbReference type="FunFam" id="1.50.10.20:FF:000006">
    <property type="entry name" value="Mannan endo-1,6-alpha-mannosidase"/>
    <property type="match status" value="1"/>
</dbReference>
<protein>
    <recommendedName>
        <fullName evidence="4 10">Mannan endo-1,6-alpha-mannosidase</fullName>
        <ecNumber evidence="4 10">3.2.1.101</ecNumber>
    </recommendedName>
</protein>
<dbReference type="GO" id="GO:0009272">
    <property type="term" value="P:fungal-type cell wall biogenesis"/>
    <property type="evidence" value="ECO:0007669"/>
    <property type="project" value="TreeGrafter"/>
</dbReference>
<feature type="region of interest" description="Disordered" evidence="11">
    <location>
        <begin position="391"/>
        <end position="410"/>
    </location>
</feature>
<evidence type="ECO:0000256" key="3">
    <source>
        <dbReference type="ARBA" id="ARBA00009699"/>
    </source>
</evidence>
<dbReference type="AlphaFoldDB" id="A0A2J6PT63"/>
<dbReference type="Gene3D" id="1.50.10.20">
    <property type="match status" value="1"/>
</dbReference>
<dbReference type="PANTHER" id="PTHR12145:SF41">
    <property type="entry name" value="MANNAN ENDO-1,6-ALPHA-MANNOSIDASE"/>
    <property type="match status" value="1"/>
</dbReference>
<evidence type="ECO:0000256" key="12">
    <source>
        <dbReference type="SAM" id="Phobius"/>
    </source>
</evidence>
<keyword evidence="12" id="KW-1133">Transmembrane helix</keyword>
<keyword evidence="6 10" id="KW-0378">Hydrolase</keyword>
<dbReference type="STRING" id="1745343.A0A2J6PT63"/>
<evidence type="ECO:0000256" key="10">
    <source>
        <dbReference type="PIRNR" id="PIRNR016302"/>
    </source>
</evidence>
<proteinExistence type="inferred from homology"/>
<evidence type="ECO:0000256" key="1">
    <source>
        <dbReference type="ARBA" id="ARBA00001452"/>
    </source>
</evidence>
<dbReference type="Pfam" id="PF03663">
    <property type="entry name" value="Glyco_hydro_76"/>
    <property type="match status" value="1"/>
</dbReference>
<organism evidence="13 14">
    <name type="scientific">Hyaloscypha hepaticicola</name>
    <dbReference type="NCBI Taxonomy" id="2082293"/>
    <lineage>
        <taxon>Eukaryota</taxon>
        <taxon>Fungi</taxon>
        <taxon>Dikarya</taxon>
        <taxon>Ascomycota</taxon>
        <taxon>Pezizomycotina</taxon>
        <taxon>Leotiomycetes</taxon>
        <taxon>Helotiales</taxon>
        <taxon>Hyaloscyphaceae</taxon>
        <taxon>Hyaloscypha</taxon>
    </lineage>
</organism>
<dbReference type="SUPFAM" id="SSF48208">
    <property type="entry name" value="Six-hairpin glycosidases"/>
    <property type="match status" value="1"/>
</dbReference>
<feature type="transmembrane region" description="Helical" evidence="12">
    <location>
        <begin position="420"/>
        <end position="442"/>
    </location>
</feature>
<dbReference type="GO" id="GO:0012505">
    <property type="term" value="C:endomembrane system"/>
    <property type="evidence" value="ECO:0007669"/>
    <property type="project" value="UniProtKB-SubCell"/>
</dbReference>
<dbReference type="PANTHER" id="PTHR12145">
    <property type="entry name" value="MANNAN ENDO-1,6-ALPHA-MANNOSIDASE DCW1"/>
    <property type="match status" value="1"/>
</dbReference>
<dbReference type="OrthoDB" id="4187847at2759"/>
<keyword evidence="8" id="KW-0325">Glycoprotein</keyword>
<dbReference type="GO" id="GO:0008496">
    <property type="term" value="F:mannan endo-1,6-alpha-mannosidase activity"/>
    <property type="evidence" value="ECO:0007669"/>
    <property type="project" value="UniProtKB-UniRule"/>
</dbReference>
<evidence type="ECO:0000256" key="5">
    <source>
        <dbReference type="ARBA" id="ARBA00022729"/>
    </source>
</evidence>
<evidence type="ECO:0000313" key="13">
    <source>
        <dbReference type="EMBL" id="PMD17218.1"/>
    </source>
</evidence>
<keyword evidence="7 12" id="KW-0472">Membrane</keyword>
<gene>
    <name evidence="13" type="ORF">NA56DRAFT_579282</name>
</gene>
<dbReference type="EC" id="3.2.1.101" evidence="4 10"/>
<keyword evidence="12" id="KW-0812">Transmembrane</keyword>
<dbReference type="InterPro" id="IPR008928">
    <property type="entry name" value="6-hairpin_glycosidase_sf"/>
</dbReference>
<dbReference type="EMBL" id="KZ613501">
    <property type="protein sequence ID" value="PMD17218.1"/>
    <property type="molecule type" value="Genomic_DNA"/>
</dbReference>
<evidence type="ECO:0000256" key="6">
    <source>
        <dbReference type="ARBA" id="ARBA00022801"/>
    </source>
</evidence>
<evidence type="ECO:0000256" key="8">
    <source>
        <dbReference type="ARBA" id="ARBA00023180"/>
    </source>
</evidence>
<name>A0A2J6PT63_9HELO</name>
<dbReference type="Proteomes" id="UP000235672">
    <property type="component" value="Unassembled WGS sequence"/>
</dbReference>
<comment type="similarity">
    <text evidence="3 10">Belongs to the glycosyl hydrolase 76 family.</text>
</comment>
<dbReference type="GO" id="GO:0016052">
    <property type="term" value="P:carbohydrate catabolic process"/>
    <property type="evidence" value="ECO:0007669"/>
    <property type="project" value="InterPro"/>
</dbReference>